<feature type="region of interest" description="Disordered" evidence="1">
    <location>
        <begin position="205"/>
        <end position="242"/>
    </location>
</feature>
<feature type="compositionally biased region" description="Low complexity" evidence="1">
    <location>
        <begin position="26"/>
        <end position="37"/>
    </location>
</feature>
<gene>
    <name evidence="3" type="ORF">MNBD_GAMMA15-1797</name>
</gene>
<dbReference type="Pfam" id="PF12975">
    <property type="entry name" value="DUF3859"/>
    <property type="match status" value="1"/>
</dbReference>
<dbReference type="PROSITE" id="PS51257">
    <property type="entry name" value="PROKAR_LIPOPROTEIN"/>
    <property type="match status" value="1"/>
</dbReference>
<feature type="compositionally biased region" description="Basic and acidic residues" evidence="1">
    <location>
        <begin position="212"/>
        <end position="223"/>
    </location>
</feature>
<organism evidence="3">
    <name type="scientific">hydrothermal vent metagenome</name>
    <dbReference type="NCBI Taxonomy" id="652676"/>
    <lineage>
        <taxon>unclassified sequences</taxon>
        <taxon>metagenomes</taxon>
        <taxon>ecological metagenomes</taxon>
    </lineage>
</organism>
<feature type="region of interest" description="Disordered" evidence="1">
    <location>
        <begin position="21"/>
        <end position="40"/>
    </location>
</feature>
<protein>
    <recommendedName>
        <fullName evidence="2">DUF3859 domain-containing protein</fullName>
    </recommendedName>
</protein>
<dbReference type="Gene3D" id="2.60.40.2390">
    <property type="match status" value="1"/>
</dbReference>
<evidence type="ECO:0000313" key="3">
    <source>
        <dbReference type="EMBL" id="VAW79442.1"/>
    </source>
</evidence>
<dbReference type="AlphaFoldDB" id="A0A3B0YVT2"/>
<evidence type="ECO:0000256" key="1">
    <source>
        <dbReference type="SAM" id="MobiDB-lite"/>
    </source>
</evidence>
<dbReference type="InterPro" id="IPR024331">
    <property type="entry name" value="DUF3859"/>
</dbReference>
<evidence type="ECO:0000259" key="2">
    <source>
        <dbReference type="Pfam" id="PF12975"/>
    </source>
</evidence>
<accession>A0A3B0YVT2</accession>
<sequence length="242" mass="27116">MKYLISIALLLVLSACEKTSTEPQDSASSNSINNSRSYLDKPVRGKVTQRGLYMLVRSDGVVDDPTTGTGKAVSNPVVQQVKSTERIPLIKGGQMYFQYRIWPLPDQPAYVELRRVLKHPEMTLPDGTVSTGSDYIMKGKVRVTANQAIAYTGYGLDEDYELVEGDWVFEIWYQDKKLIEQTFTAYWPDREEIAALKQYLEPGKKVGISRPSADKPFSKKDWPRVVVGKTEAPESAASSDKP</sequence>
<reference evidence="3" key="1">
    <citation type="submission" date="2018-06" db="EMBL/GenBank/DDBJ databases">
        <authorList>
            <person name="Zhirakovskaya E."/>
        </authorList>
    </citation>
    <scope>NUCLEOTIDE SEQUENCE</scope>
</reference>
<name>A0A3B0YVT2_9ZZZZ</name>
<dbReference type="EMBL" id="UOFN01000111">
    <property type="protein sequence ID" value="VAW79442.1"/>
    <property type="molecule type" value="Genomic_DNA"/>
</dbReference>
<proteinExistence type="predicted"/>
<feature type="domain" description="DUF3859" evidence="2">
    <location>
        <begin position="80"/>
        <end position="184"/>
    </location>
</feature>